<dbReference type="InterPro" id="IPR053926">
    <property type="entry name" value="RecX_HTH_1st"/>
</dbReference>
<reference evidence="8" key="2">
    <citation type="journal article" date="2021" name="PeerJ">
        <title>Extensive microbial diversity within the chicken gut microbiome revealed by metagenomics and culture.</title>
        <authorList>
            <person name="Gilroy R."/>
            <person name="Ravi A."/>
            <person name="Getino M."/>
            <person name="Pursley I."/>
            <person name="Horton D.L."/>
            <person name="Alikhan N.F."/>
            <person name="Baker D."/>
            <person name="Gharbi K."/>
            <person name="Hall N."/>
            <person name="Watson M."/>
            <person name="Adriaenssens E.M."/>
            <person name="Foster-Nyarko E."/>
            <person name="Jarju S."/>
            <person name="Secka A."/>
            <person name="Antonio M."/>
            <person name="Oren A."/>
            <person name="Chaudhuri R.R."/>
            <person name="La Ragione R."/>
            <person name="Hildebrand F."/>
            <person name="Pallen M.J."/>
        </authorList>
    </citation>
    <scope>NUCLEOTIDE SEQUENCE</scope>
    <source>
        <strain evidence="8">CHK181-108</strain>
    </source>
</reference>
<dbReference type="Pfam" id="PF02631">
    <property type="entry name" value="RecX_HTH2"/>
    <property type="match status" value="1"/>
</dbReference>
<dbReference type="InterPro" id="IPR003783">
    <property type="entry name" value="Regulatory_RecX"/>
</dbReference>
<name>A0A9D1KPR7_9FIRM</name>
<evidence type="ECO:0000259" key="7">
    <source>
        <dbReference type="Pfam" id="PF21982"/>
    </source>
</evidence>
<sequence>MRKKDSGGPLTYEQAKDKALRLLEFKRRSEKELRTKLHLAGAADEDIDEIIAFCRRYKFVDDEEFARLRTADLKNLKKYGKRRIERELYSQGIAADIVQSVLEETDFGGEEDALFPLVRKKLGGDFEKKSADRCIRYFLYRGYEFGDIKRCIERAKEEYEEYEDGNGE</sequence>
<evidence type="ECO:0000256" key="4">
    <source>
        <dbReference type="ARBA" id="ARBA00022490"/>
    </source>
</evidence>
<dbReference type="InterPro" id="IPR053924">
    <property type="entry name" value="RecX_HTH_2nd"/>
</dbReference>
<reference evidence="8" key="1">
    <citation type="submission" date="2020-10" db="EMBL/GenBank/DDBJ databases">
        <authorList>
            <person name="Gilroy R."/>
        </authorList>
    </citation>
    <scope>NUCLEOTIDE SEQUENCE</scope>
    <source>
        <strain evidence="8">CHK181-108</strain>
    </source>
</reference>
<feature type="domain" description="RecX first three-helical" evidence="7">
    <location>
        <begin position="15"/>
        <end position="54"/>
    </location>
</feature>
<proteinExistence type="inferred from homology"/>
<comment type="subcellular location">
    <subcellularLocation>
        <location evidence="1 5">Cytoplasm</location>
    </subcellularLocation>
</comment>
<dbReference type="HAMAP" id="MF_01114">
    <property type="entry name" value="RecX"/>
    <property type="match status" value="1"/>
</dbReference>
<dbReference type="EMBL" id="DVLU01000029">
    <property type="protein sequence ID" value="HIT84945.1"/>
    <property type="molecule type" value="Genomic_DNA"/>
</dbReference>
<comment type="similarity">
    <text evidence="2 5">Belongs to the RecX family.</text>
</comment>
<comment type="caution">
    <text evidence="8">The sequence shown here is derived from an EMBL/GenBank/DDBJ whole genome shotgun (WGS) entry which is preliminary data.</text>
</comment>
<evidence type="ECO:0000259" key="6">
    <source>
        <dbReference type="Pfam" id="PF02631"/>
    </source>
</evidence>
<evidence type="ECO:0000256" key="5">
    <source>
        <dbReference type="HAMAP-Rule" id="MF_01114"/>
    </source>
</evidence>
<protein>
    <recommendedName>
        <fullName evidence="3 5">Regulatory protein RecX</fullName>
    </recommendedName>
</protein>
<evidence type="ECO:0000313" key="8">
    <source>
        <dbReference type="EMBL" id="HIT84945.1"/>
    </source>
</evidence>
<comment type="function">
    <text evidence="5">Modulates RecA activity.</text>
</comment>
<dbReference type="Proteomes" id="UP000824165">
    <property type="component" value="Unassembled WGS sequence"/>
</dbReference>
<dbReference type="InterPro" id="IPR036388">
    <property type="entry name" value="WH-like_DNA-bd_sf"/>
</dbReference>
<accession>A0A9D1KPR7</accession>
<dbReference type="PANTHER" id="PTHR33602">
    <property type="entry name" value="REGULATORY PROTEIN RECX FAMILY PROTEIN"/>
    <property type="match status" value="1"/>
</dbReference>
<dbReference type="Gene3D" id="1.10.10.10">
    <property type="entry name" value="Winged helix-like DNA-binding domain superfamily/Winged helix DNA-binding domain"/>
    <property type="match status" value="2"/>
</dbReference>
<dbReference type="GO" id="GO:0006282">
    <property type="term" value="P:regulation of DNA repair"/>
    <property type="evidence" value="ECO:0007669"/>
    <property type="project" value="UniProtKB-UniRule"/>
</dbReference>
<evidence type="ECO:0000256" key="3">
    <source>
        <dbReference type="ARBA" id="ARBA00018111"/>
    </source>
</evidence>
<dbReference type="Pfam" id="PF21982">
    <property type="entry name" value="RecX_HTH1"/>
    <property type="match status" value="1"/>
</dbReference>
<gene>
    <name evidence="5" type="primary">recX</name>
    <name evidence="8" type="ORF">IAA60_03450</name>
</gene>
<dbReference type="PANTHER" id="PTHR33602:SF1">
    <property type="entry name" value="REGULATORY PROTEIN RECX FAMILY PROTEIN"/>
    <property type="match status" value="1"/>
</dbReference>
<dbReference type="GO" id="GO:0005737">
    <property type="term" value="C:cytoplasm"/>
    <property type="evidence" value="ECO:0007669"/>
    <property type="project" value="UniProtKB-SubCell"/>
</dbReference>
<feature type="domain" description="RecX second three-helical" evidence="6">
    <location>
        <begin position="61"/>
        <end position="102"/>
    </location>
</feature>
<organism evidence="8 9">
    <name type="scientific">Candidatus Ornithomonoglobus intestinigallinarum</name>
    <dbReference type="NCBI Taxonomy" id="2840894"/>
    <lineage>
        <taxon>Bacteria</taxon>
        <taxon>Bacillati</taxon>
        <taxon>Bacillota</taxon>
        <taxon>Clostridia</taxon>
        <taxon>Candidatus Ornithomonoglobus</taxon>
    </lineage>
</organism>
<evidence type="ECO:0000256" key="2">
    <source>
        <dbReference type="ARBA" id="ARBA00009695"/>
    </source>
</evidence>
<evidence type="ECO:0000256" key="1">
    <source>
        <dbReference type="ARBA" id="ARBA00004496"/>
    </source>
</evidence>
<dbReference type="AlphaFoldDB" id="A0A9D1KPR7"/>
<evidence type="ECO:0000313" key="9">
    <source>
        <dbReference type="Proteomes" id="UP000824165"/>
    </source>
</evidence>
<keyword evidence="4 5" id="KW-0963">Cytoplasm</keyword>